<evidence type="ECO:0000313" key="2">
    <source>
        <dbReference type="Proteomes" id="UP001182304"/>
    </source>
</evidence>
<sequence length="110" mass="13027">AVFFYFRDLKMEKALTIKEVADRLNMSVSAVRNQIYNWNFFKMKGCRGWRILESDLAKHKEWSNNNNRLALSVDDKEILCRSTKEKEMARGGLISHRQTVKELDDLLDRM</sequence>
<gene>
    <name evidence="1" type="ORF">NQF69_12500</name>
</gene>
<name>A0AAW8VB83_PASMD</name>
<organism evidence="1 2">
    <name type="scientific">Pasteurella multocida</name>
    <dbReference type="NCBI Taxonomy" id="747"/>
    <lineage>
        <taxon>Bacteria</taxon>
        <taxon>Pseudomonadati</taxon>
        <taxon>Pseudomonadota</taxon>
        <taxon>Gammaproteobacteria</taxon>
        <taxon>Pasteurellales</taxon>
        <taxon>Pasteurellaceae</taxon>
        <taxon>Pasteurella</taxon>
    </lineage>
</organism>
<accession>A0AAW8VB83</accession>
<dbReference type="Proteomes" id="UP001182304">
    <property type="component" value="Unassembled WGS sequence"/>
</dbReference>
<comment type="caution">
    <text evidence="1">The sequence shown here is derived from an EMBL/GenBank/DDBJ whole genome shotgun (WGS) entry which is preliminary data.</text>
</comment>
<dbReference type="RefSeq" id="WP_312615383.1">
    <property type="nucleotide sequence ID" value="NZ_JANIEN010000050.1"/>
</dbReference>
<reference evidence="1" key="1">
    <citation type="submission" date="2022-07" db="EMBL/GenBank/DDBJ databases">
        <title>Sequence of Pasteurella multocoda 17BRD-035.</title>
        <authorList>
            <person name="Roy Chowdhury P."/>
            <person name="Alhamami T."/>
            <person name="Trott D.J."/>
            <person name="Djordvevic S.P."/>
        </authorList>
    </citation>
    <scope>NUCLEOTIDE SEQUENCE</scope>
    <source>
        <strain evidence="1">17BRD-035</strain>
    </source>
</reference>
<evidence type="ECO:0000313" key="1">
    <source>
        <dbReference type="EMBL" id="MDT3453582.1"/>
    </source>
</evidence>
<proteinExistence type="predicted"/>
<dbReference type="AlphaFoldDB" id="A0AAW8VB83"/>
<dbReference type="EMBL" id="JANIEN010000050">
    <property type="protein sequence ID" value="MDT3453582.1"/>
    <property type="molecule type" value="Genomic_DNA"/>
</dbReference>
<feature type="non-terminal residue" evidence="1">
    <location>
        <position position="1"/>
    </location>
</feature>
<protein>
    <submittedName>
        <fullName evidence="1">Helix-turn-helix domain-containing protein</fullName>
    </submittedName>
</protein>